<dbReference type="AlphaFoldDB" id="A0A1N6G8Q1"/>
<gene>
    <name evidence="2" type="ORF">SAMN05444409_1713</name>
</gene>
<evidence type="ECO:0000256" key="1">
    <source>
        <dbReference type="SAM" id="SignalP"/>
    </source>
</evidence>
<reference evidence="3" key="1">
    <citation type="submission" date="2016-11" db="EMBL/GenBank/DDBJ databases">
        <authorList>
            <person name="Varghese N."/>
            <person name="Submissions S."/>
        </authorList>
    </citation>
    <scope>NUCLEOTIDE SEQUENCE [LARGE SCALE GENOMIC DNA]</scope>
    <source>
        <strain evidence="3">DSM 27623</strain>
    </source>
</reference>
<sequence length="184" mass="20660">MQNITQTITKYSAAAMVAIFSLSLQSCSESPDQFFGIAVLNTNIINDFATPTLAKHINDETVEFADIPSSKKKGDEAITMVNNKIAYLEKSLNDIKALNANSDDRKAIKEKSVALYKYVIPVYKNEYTNYAKLCDSKADQAKKDEIISVIEQKYATKFEQMYIDLMDDGKAFAKENNLNVNWGN</sequence>
<dbReference type="OrthoDB" id="1191109at2"/>
<name>A0A1N6G8Q1_9FLAO</name>
<organism evidence="2 3">
    <name type="scientific">Epilithonimonas zeae</name>
    <dbReference type="NCBI Taxonomy" id="1416779"/>
    <lineage>
        <taxon>Bacteria</taxon>
        <taxon>Pseudomonadati</taxon>
        <taxon>Bacteroidota</taxon>
        <taxon>Flavobacteriia</taxon>
        <taxon>Flavobacteriales</taxon>
        <taxon>Weeksellaceae</taxon>
        <taxon>Chryseobacterium group</taxon>
        <taxon>Epilithonimonas</taxon>
    </lineage>
</organism>
<feature type="signal peptide" evidence="1">
    <location>
        <begin position="1"/>
        <end position="26"/>
    </location>
</feature>
<dbReference type="Proteomes" id="UP000185207">
    <property type="component" value="Unassembled WGS sequence"/>
</dbReference>
<dbReference type="EMBL" id="FSRK01000001">
    <property type="protein sequence ID" value="SIO03905.1"/>
    <property type="molecule type" value="Genomic_DNA"/>
</dbReference>
<evidence type="ECO:0000313" key="3">
    <source>
        <dbReference type="Proteomes" id="UP000185207"/>
    </source>
</evidence>
<dbReference type="RefSeq" id="WP_074234665.1">
    <property type="nucleotide sequence ID" value="NZ_FSRK01000001.1"/>
</dbReference>
<keyword evidence="1" id="KW-0732">Signal</keyword>
<keyword evidence="3" id="KW-1185">Reference proteome</keyword>
<accession>A0A1N6G8Q1</accession>
<protein>
    <recommendedName>
        <fullName evidence="4">Lipoprotein</fullName>
    </recommendedName>
</protein>
<proteinExistence type="predicted"/>
<feature type="chain" id="PRO_5012274985" description="Lipoprotein" evidence="1">
    <location>
        <begin position="27"/>
        <end position="184"/>
    </location>
</feature>
<evidence type="ECO:0008006" key="4">
    <source>
        <dbReference type="Google" id="ProtNLM"/>
    </source>
</evidence>
<evidence type="ECO:0000313" key="2">
    <source>
        <dbReference type="EMBL" id="SIO03905.1"/>
    </source>
</evidence>